<evidence type="ECO:0000313" key="2">
    <source>
        <dbReference type="Proteomes" id="UP000012089"/>
    </source>
</evidence>
<dbReference type="EMBL" id="AFMF02000014">
    <property type="protein sequence ID" value="EMM97679.1"/>
    <property type="molecule type" value="Genomic_DNA"/>
</dbReference>
<sequence length="68" mass="8101">MLKSMWVMMLAEFEGIIKDEIEEYIDKIKLLPIEKIHICLLVQNFYGDSKEQLNVNEILNVYKKIDLI</sequence>
<gene>
    <name evidence="1" type="ORF">LEP1GSC158_3433</name>
</gene>
<dbReference type="Proteomes" id="UP000012089">
    <property type="component" value="Unassembled WGS sequence"/>
</dbReference>
<name>M6HRP8_LEPIR</name>
<dbReference type="AlphaFoldDB" id="M6HRP8"/>
<evidence type="ECO:0000313" key="1">
    <source>
        <dbReference type="EMBL" id="EMM97679.1"/>
    </source>
</evidence>
<comment type="caution">
    <text evidence="1">The sequence shown here is derived from an EMBL/GenBank/DDBJ whole genome shotgun (WGS) entry which is preliminary data.</text>
</comment>
<reference evidence="1 2" key="1">
    <citation type="submission" date="2013-01" db="EMBL/GenBank/DDBJ databases">
        <authorList>
            <person name="Harkins D.M."/>
            <person name="Durkin A.S."/>
            <person name="Brinkac L.M."/>
            <person name="Haft D.H."/>
            <person name="Selengut J.D."/>
            <person name="Sanka R."/>
            <person name="DePew J."/>
            <person name="Purushe J."/>
            <person name="Tulsiani S.M."/>
            <person name="Graham G.C."/>
            <person name="Burns M.-A."/>
            <person name="Dohnt M.F."/>
            <person name="Smythe L.D."/>
            <person name="McKay D.B."/>
            <person name="Craig S.B."/>
            <person name="Vinetz J.M."/>
            <person name="Sutton G.G."/>
            <person name="Nierman W.C."/>
            <person name="Fouts D.E."/>
        </authorList>
    </citation>
    <scope>NUCLEOTIDE SEQUENCE [LARGE SCALE GENOMIC DNA]</scope>
    <source>
        <strain evidence="1 2">LT2156</strain>
    </source>
</reference>
<accession>M6HRP8</accession>
<organism evidence="1 2">
    <name type="scientific">Leptospira interrogans serovar Zanoni str. LT2156</name>
    <dbReference type="NCBI Taxonomy" id="1001601"/>
    <lineage>
        <taxon>Bacteria</taxon>
        <taxon>Pseudomonadati</taxon>
        <taxon>Spirochaetota</taxon>
        <taxon>Spirochaetia</taxon>
        <taxon>Leptospirales</taxon>
        <taxon>Leptospiraceae</taxon>
        <taxon>Leptospira</taxon>
    </lineage>
</organism>
<protein>
    <submittedName>
        <fullName evidence="1">Uncharacterized protein</fullName>
    </submittedName>
</protein>
<proteinExistence type="predicted"/>